<accession>A0A415DTQ7</accession>
<dbReference type="AlphaFoldDB" id="A0A415DTQ7"/>
<comment type="caution">
    <text evidence="2">The sequence shown here is derived from an EMBL/GenBank/DDBJ whole genome shotgun (WGS) entry which is preliminary data.</text>
</comment>
<dbReference type="PROSITE" id="PS51154">
    <property type="entry name" value="MACRO"/>
    <property type="match status" value="1"/>
</dbReference>
<name>A0A415DTQ7_9FIRM</name>
<dbReference type="PANTHER" id="PTHR11106:SF27">
    <property type="entry name" value="MACRO DOMAIN-CONTAINING PROTEIN"/>
    <property type="match status" value="1"/>
</dbReference>
<dbReference type="Gene3D" id="3.40.220.10">
    <property type="entry name" value="Leucine Aminopeptidase, subunit E, domain 1"/>
    <property type="match status" value="1"/>
</dbReference>
<feature type="domain" description="Macro" evidence="1">
    <location>
        <begin position="64"/>
        <end position="252"/>
    </location>
</feature>
<keyword evidence="2" id="KW-0378">Hydrolase</keyword>
<dbReference type="RefSeq" id="WP_118336711.1">
    <property type="nucleotide sequence ID" value="NZ_AP025567.1"/>
</dbReference>
<dbReference type="NCBIfam" id="NF003163">
    <property type="entry name" value="PRK04143.1"/>
    <property type="match status" value="1"/>
</dbReference>
<sequence length="252" mass="28464">MNIESDLEYLIKRLDPEIEIPTDLTQRWRLYRSLVNVKMPGEMPPDYMKKENQLLQTIAENKGLVDFHDLKEKEHGIYLWQGDITALKIDAIVNAANSQMLGCFCPCHGCIDNAIHTFAGVGLRNACAGIMRRQGHLEQTGSAKITSGYNLPARYVIHTVGPIIADAVQEKDRRALRACYLSSMALAEQYELESVAFCCISTGEFHFPNHLAAEIAVETVREYQKSGNLKVVFNVFKDLDRQIYEGLLGERQ</sequence>
<dbReference type="PANTHER" id="PTHR11106">
    <property type="entry name" value="GANGLIOSIDE INDUCED DIFFERENTIATION ASSOCIATED PROTEIN 2-RELATED"/>
    <property type="match status" value="1"/>
</dbReference>
<gene>
    <name evidence="2" type="ORF">DW099_19200</name>
</gene>
<dbReference type="Pfam" id="PF01661">
    <property type="entry name" value="Macro"/>
    <property type="match status" value="1"/>
</dbReference>
<dbReference type="InterPro" id="IPR043472">
    <property type="entry name" value="Macro_dom-like"/>
</dbReference>
<protein>
    <submittedName>
        <fullName evidence="2">Protein-ADP-ribose hydrolase</fullName>
    </submittedName>
</protein>
<dbReference type="SUPFAM" id="SSF52949">
    <property type="entry name" value="Macro domain-like"/>
    <property type="match status" value="1"/>
</dbReference>
<evidence type="ECO:0000313" key="2">
    <source>
        <dbReference type="EMBL" id="RHJ83125.1"/>
    </source>
</evidence>
<dbReference type="SMART" id="SM00506">
    <property type="entry name" value="A1pp"/>
    <property type="match status" value="1"/>
</dbReference>
<evidence type="ECO:0000313" key="3">
    <source>
        <dbReference type="Proteomes" id="UP000284841"/>
    </source>
</evidence>
<dbReference type="Proteomes" id="UP000284841">
    <property type="component" value="Unassembled WGS sequence"/>
</dbReference>
<dbReference type="GO" id="GO:0016787">
    <property type="term" value="F:hydrolase activity"/>
    <property type="evidence" value="ECO:0007669"/>
    <property type="project" value="UniProtKB-KW"/>
</dbReference>
<dbReference type="CDD" id="cd02908">
    <property type="entry name" value="Macro_OAADPr_deacetylase"/>
    <property type="match status" value="1"/>
</dbReference>
<dbReference type="EMBL" id="QRMS01000010">
    <property type="protein sequence ID" value="RHJ83125.1"/>
    <property type="molecule type" value="Genomic_DNA"/>
</dbReference>
<keyword evidence="3" id="KW-1185">Reference proteome</keyword>
<organism evidence="2 3">
    <name type="scientific">Emergencia timonensis</name>
    <dbReference type="NCBI Taxonomy" id="1776384"/>
    <lineage>
        <taxon>Bacteria</taxon>
        <taxon>Bacillati</taxon>
        <taxon>Bacillota</taxon>
        <taxon>Clostridia</taxon>
        <taxon>Peptostreptococcales</taxon>
        <taxon>Anaerovoracaceae</taxon>
        <taxon>Emergencia</taxon>
    </lineage>
</organism>
<dbReference type="InterPro" id="IPR002589">
    <property type="entry name" value="Macro_dom"/>
</dbReference>
<proteinExistence type="predicted"/>
<dbReference type="STRING" id="1776384.GCA_900086585_00302"/>
<evidence type="ECO:0000259" key="1">
    <source>
        <dbReference type="PROSITE" id="PS51154"/>
    </source>
</evidence>
<dbReference type="OrthoDB" id="6194521at2"/>
<reference evidence="2 3" key="1">
    <citation type="submission" date="2018-08" db="EMBL/GenBank/DDBJ databases">
        <title>A genome reference for cultivated species of the human gut microbiota.</title>
        <authorList>
            <person name="Zou Y."/>
            <person name="Xue W."/>
            <person name="Luo G."/>
        </authorList>
    </citation>
    <scope>NUCLEOTIDE SEQUENCE [LARGE SCALE GENOMIC DNA]</scope>
    <source>
        <strain evidence="2 3">AM07-24</strain>
    </source>
</reference>